<feature type="transmembrane region" description="Helical" evidence="1">
    <location>
        <begin position="371"/>
        <end position="392"/>
    </location>
</feature>
<dbReference type="Proteomes" id="UP000198900">
    <property type="component" value="Unassembled WGS sequence"/>
</dbReference>
<feature type="transmembrane region" description="Helical" evidence="1">
    <location>
        <begin position="138"/>
        <end position="158"/>
    </location>
</feature>
<proteinExistence type="predicted"/>
<dbReference type="GO" id="GO:0006935">
    <property type="term" value="P:chemotaxis"/>
    <property type="evidence" value="ECO:0007669"/>
    <property type="project" value="InterPro"/>
</dbReference>
<keyword evidence="1" id="KW-1133">Transmembrane helix</keyword>
<feature type="transmembrane region" description="Helical" evidence="1">
    <location>
        <begin position="329"/>
        <end position="351"/>
    </location>
</feature>
<evidence type="ECO:0000256" key="1">
    <source>
        <dbReference type="SAM" id="Phobius"/>
    </source>
</evidence>
<evidence type="ECO:0000313" key="2">
    <source>
        <dbReference type="EMBL" id="SDG93368.1"/>
    </source>
</evidence>
<dbReference type="AlphaFoldDB" id="A0A7Z7FG09"/>
<comment type="caution">
    <text evidence="2">The sequence shown here is derived from an EMBL/GenBank/DDBJ whole genome shotgun (WGS) entry which is preliminary data.</text>
</comment>
<dbReference type="InterPro" id="IPR004090">
    <property type="entry name" value="Chemotax_Me-accpt_rcpt"/>
</dbReference>
<reference evidence="2" key="1">
    <citation type="submission" date="2016-10" db="EMBL/GenBank/DDBJ databases">
        <authorList>
            <person name="Varghese N."/>
            <person name="Submissions S."/>
        </authorList>
    </citation>
    <scope>NUCLEOTIDE SEQUENCE [LARGE SCALE GENOMIC DNA]</scope>
    <source>
        <strain evidence="2">YR281</strain>
    </source>
</reference>
<keyword evidence="1" id="KW-0812">Transmembrane</keyword>
<organism evidence="2 3">
    <name type="scientific">Paraburkholderia steynii</name>
    <dbReference type="NCBI Taxonomy" id="1245441"/>
    <lineage>
        <taxon>Bacteria</taxon>
        <taxon>Pseudomonadati</taxon>
        <taxon>Pseudomonadota</taxon>
        <taxon>Betaproteobacteria</taxon>
        <taxon>Burkholderiales</taxon>
        <taxon>Burkholderiaceae</taxon>
        <taxon>Paraburkholderia</taxon>
    </lineage>
</organism>
<dbReference type="GO" id="GO:0007165">
    <property type="term" value="P:signal transduction"/>
    <property type="evidence" value="ECO:0007669"/>
    <property type="project" value="InterPro"/>
</dbReference>
<feature type="transmembrane region" description="Helical" evidence="1">
    <location>
        <begin position="257"/>
        <end position="276"/>
    </location>
</feature>
<feature type="transmembrane region" description="Helical" evidence="1">
    <location>
        <begin position="12"/>
        <end position="38"/>
    </location>
</feature>
<dbReference type="SUPFAM" id="SSF58104">
    <property type="entry name" value="Methyl-accepting chemotaxis protein (MCP) signaling domain"/>
    <property type="match status" value="1"/>
</dbReference>
<gene>
    <name evidence="2" type="ORF">SAMN04487926_101274</name>
</gene>
<sequence length="434" mass="43612">MGLAGRLVGGGLSGWLGVGTGGHGGLVWALGVVVFGVSSLVSRLAGGAFVVGGALGGISLGGLVVWGGPGERSMALEWVGIRVAAFCLAVFAPLVRAGGGCAFAGIGSLFAGACGSVVGCVLAGVVLLAALAGVIGDVLCVVGGFAFALWILGLNFAVDGAGSGAAGGVFWVVGGEVGHLAQRGASGCKGIRLLLRSSLELGWRWSRVGQGAGGTVFVLFMAVVCVSGIVVGVSAVFVVLCLVIGLLNVVVSRMVSVLAQVAVFFAPGSVAAWALAAQAAALKVAVVGFSLCFGVFCLLRFGLVVFGVALGFVCFLLERGVLVIWPLLWAGRLVGVLPGSFVFVVGGAFVWRLGVTSGDEIGLVGPDFFLPAGGLLLFLLPLPLVGVFSLGAFVCARPLVLFSVLEAAVLFLLPAPRWVRVCLRSLHRGPAVAR</sequence>
<name>A0A7Z7FG09_9BURK</name>
<keyword evidence="3" id="KW-1185">Reference proteome</keyword>
<dbReference type="GO" id="GO:0016020">
    <property type="term" value="C:membrane"/>
    <property type="evidence" value="ECO:0007669"/>
    <property type="project" value="InterPro"/>
</dbReference>
<dbReference type="GO" id="GO:0004888">
    <property type="term" value="F:transmembrane signaling receptor activity"/>
    <property type="evidence" value="ECO:0007669"/>
    <property type="project" value="InterPro"/>
</dbReference>
<feature type="transmembrane region" description="Helical" evidence="1">
    <location>
        <begin position="399"/>
        <end position="419"/>
    </location>
</feature>
<accession>A0A7Z7FG09</accession>
<dbReference type="EMBL" id="FNDI01000001">
    <property type="protein sequence ID" value="SDG93368.1"/>
    <property type="molecule type" value="Genomic_DNA"/>
</dbReference>
<evidence type="ECO:0000313" key="3">
    <source>
        <dbReference type="Proteomes" id="UP000198900"/>
    </source>
</evidence>
<feature type="transmembrane region" description="Helical" evidence="1">
    <location>
        <begin position="78"/>
        <end position="96"/>
    </location>
</feature>
<feature type="transmembrane region" description="Helical" evidence="1">
    <location>
        <begin position="217"/>
        <end position="250"/>
    </location>
</feature>
<protein>
    <submittedName>
        <fullName evidence="2">Uncharacterized protein</fullName>
    </submittedName>
</protein>
<feature type="transmembrane region" description="Helical" evidence="1">
    <location>
        <begin position="288"/>
        <end position="317"/>
    </location>
</feature>
<dbReference type="PRINTS" id="PR00260">
    <property type="entry name" value="CHEMTRNSDUCR"/>
</dbReference>
<feature type="transmembrane region" description="Helical" evidence="1">
    <location>
        <begin position="102"/>
        <end position="131"/>
    </location>
</feature>
<feature type="transmembrane region" description="Helical" evidence="1">
    <location>
        <begin position="44"/>
        <end position="66"/>
    </location>
</feature>
<keyword evidence="1" id="KW-0472">Membrane</keyword>